<dbReference type="EMBL" id="JAQNDK010000002">
    <property type="protein sequence ID" value="MDC0679574.1"/>
    <property type="molecule type" value="Genomic_DNA"/>
</dbReference>
<feature type="region of interest" description="Disordered" evidence="1">
    <location>
        <begin position="1"/>
        <end position="21"/>
    </location>
</feature>
<comment type="caution">
    <text evidence="2">The sequence shown here is derived from an EMBL/GenBank/DDBJ whole genome shotgun (WGS) entry which is preliminary data.</text>
</comment>
<proteinExistence type="predicted"/>
<protein>
    <submittedName>
        <fullName evidence="2">Uncharacterized protein</fullName>
    </submittedName>
</protein>
<dbReference type="Proteomes" id="UP001217485">
    <property type="component" value="Unassembled WGS sequence"/>
</dbReference>
<evidence type="ECO:0000313" key="2">
    <source>
        <dbReference type="EMBL" id="MDC0679574.1"/>
    </source>
</evidence>
<reference evidence="2 3" key="1">
    <citation type="submission" date="2023-01" db="EMBL/GenBank/DDBJ databases">
        <title>Minimal conservation of predation-associated metabolite biosynthetic gene clusters underscores biosynthetic potential of Myxococcota including descriptions for ten novel species: Archangium lansinium sp. nov., Myxococcus landrumus sp. nov., Nannocystis bai.</title>
        <authorList>
            <person name="Ahearne A."/>
            <person name="Stevens C."/>
            <person name="Dowd S."/>
        </authorList>
    </citation>
    <scope>NUCLEOTIDE SEQUENCE [LARGE SCALE GENOMIC DNA]</scope>
    <source>
        <strain evidence="2 3">WIWO2</strain>
    </source>
</reference>
<feature type="compositionally biased region" description="Pro residues" evidence="1">
    <location>
        <begin position="1"/>
        <end position="15"/>
    </location>
</feature>
<sequence>MGTTRPNPPLPPPPSWDSLSPTRRSRLLALLDAMVVQALRAPPHAAEVKDERRQR</sequence>
<gene>
    <name evidence="2" type="ORF">POL72_17650</name>
</gene>
<name>A0ABT5C1D5_9BACT</name>
<evidence type="ECO:0000256" key="1">
    <source>
        <dbReference type="SAM" id="MobiDB-lite"/>
    </source>
</evidence>
<organism evidence="2 3">
    <name type="scientific">Sorangium atrum</name>
    <dbReference type="NCBI Taxonomy" id="2995308"/>
    <lineage>
        <taxon>Bacteria</taxon>
        <taxon>Pseudomonadati</taxon>
        <taxon>Myxococcota</taxon>
        <taxon>Polyangia</taxon>
        <taxon>Polyangiales</taxon>
        <taxon>Polyangiaceae</taxon>
        <taxon>Sorangium</taxon>
    </lineage>
</organism>
<dbReference type="RefSeq" id="WP_272096566.1">
    <property type="nucleotide sequence ID" value="NZ_JAQNDK010000002.1"/>
</dbReference>
<keyword evidence="3" id="KW-1185">Reference proteome</keyword>
<accession>A0ABT5C1D5</accession>
<evidence type="ECO:0000313" key="3">
    <source>
        <dbReference type="Proteomes" id="UP001217485"/>
    </source>
</evidence>